<name>A0A1D1Y924_9ARAE</name>
<feature type="region of interest" description="Disordered" evidence="1">
    <location>
        <begin position="49"/>
        <end position="107"/>
    </location>
</feature>
<sequence length="107" mass="11793">PGSNSTQKVSTKQPLLHCWNPIPPLKDPDSLDATRINKPRDLRREGIKCYVSPLSPPPPPFSHLSSQPAERGNQPETTPPLRNSPWPPSPSCKSEDAPLIVISTRDQ</sequence>
<proteinExistence type="predicted"/>
<feature type="compositionally biased region" description="Polar residues" evidence="1">
    <location>
        <begin position="1"/>
        <end position="13"/>
    </location>
</feature>
<accession>A0A1D1Y924</accession>
<evidence type="ECO:0000256" key="1">
    <source>
        <dbReference type="SAM" id="MobiDB-lite"/>
    </source>
</evidence>
<dbReference type="EMBL" id="GDJX01016783">
    <property type="protein sequence ID" value="JAT51153.1"/>
    <property type="molecule type" value="Transcribed_RNA"/>
</dbReference>
<reference evidence="2" key="1">
    <citation type="submission" date="2015-07" db="EMBL/GenBank/DDBJ databases">
        <title>Transcriptome Assembly of Anthurium amnicola.</title>
        <authorList>
            <person name="Suzuki J."/>
        </authorList>
    </citation>
    <scope>NUCLEOTIDE SEQUENCE</scope>
</reference>
<protein>
    <submittedName>
        <fullName evidence="2">Agglutinin receptor</fullName>
    </submittedName>
</protein>
<feature type="region of interest" description="Disordered" evidence="1">
    <location>
        <begin position="1"/>
        <end position="34"/>
    </location>
</feature>
<dbReference type="AlphaFoldDB" id="A0A1D1Y924"/>
<organism evidence="2">
    <name type="scientific">Anthurium amnicola</name>
    <dbReference type="NCBI Taxonomy" id="1678845"/>
    <lineage>
        <taxon>Eukaryota</taxon>
        <taxon>Viridiplantae</taxon>
        <taxon>Streptophyta</taxon>
        <taxon>Embryophyta</taxon>
        <taxon>Tracheophyta</taxon>
        <taxon>Spermatophyta</taxon>
        <taxon>Magnoliopsida</taxon>
        <taxon>Liliopsida</taxon>
        <taxon>Araceae</taxon>
        <taxon>Pothoideae</taxon>
        <taxon>Potheae</taxon>
        <taxon>Anthurium</taxon>
    </lineage>
</organism>
<feature type="non-terminal residue" evidence="2">
    <location>
        <position position="1"/>
    </location>
</feature>
<gene>
    <name evidence="2" type="primary">ssp5_1</name>
    <name evidence="2" type="ORF">g.133946</name>
</gene>
<keyword evidence="2" id="KW-0675">Receptor</keyword>
<evidence type="ECO:0000313" key="2">
    <source>
        <dbReference type="EMBL" id="JAT51153.1"/>
    </source>
</evidence>